<dbReference type="Gene3D" id="1.10.287.1080">
    <property type="entry name" value="MazG-like"/>
    <property type="match status" value="1"/>
</dbReference>
<dbReference type="SUPFAM" id="SSF101386">
    <property type="entry name" value="all-alpha NTP pyrophosphatases"/>
    <property type="match status" value="1"/>
</dbReference>
<evidence type="ECO:0000313" key="3">
    <source>
        <dbReference type="Proteomes" id="UP000237749"/>
    </source>
</evidence>
<dbReference type="InterPro" id="IPR004518">
    <property type="entry name" value="MazG-like_dom"/>
</dbReference>
<dbReference type="Proteomes" id="UP000237749">
    <property type="component" value="Unassembled WGS sequence"/>
</dbReference>
<dbReference type="CDD" id="cd11523">
    <property type="entry name" value="NTP-PPase"/>
    <property type="match status" value="1"/>
</dbReference>
<sequence>MQEIVENFIKKYNLSCGEKIRYIDLVSEIGELGKEIIKSCNYGKIESSYTVEAEEEMGDCLFALIALCCEMNIDANSALNNAMVKYKNRFSVKGEISSGK</sequence>
<dbReference type="RefSeq" id="WP_104439240.1">
    <property type="nucleotide sequence ID" value="NZ_PTJA01000016.1"/>
</dbReference>
<accession>A0A2S6HJ02</accession>
<proteinExistence type="predicted"/>
<keyword evidence="3" id="KW-1185">Reference proteome</keyword>
<reference evidence="2 3" key="1">
    <citation type="submission" date="2018-02" db="EMBL/GenBank/DDBJ databases">
        <title>Genomic Encyclopedia of Archaeal and Bacterial Type Strains, Phase II (KMG-II): from individual species to whole genera.</title>
        <authorList>
            <person name="Goeker M."/>
        </authorList>
    </citation>
    <scope>NUCLEOTIDE SEQUENCE [LARGE SCALE GENOMIC DNA]</scope>
    <source>
        <strain evidence="2 3">DSM 3808</strain>
    </source>
</reference>
<keyword evidence="2" id="KW-0378">Hydrolase</keyword>
<name>A0A2S6HJ02_9FIRM</name>
<dbReference type="AlphaFoldDB" id="A0A2S6HJ02"/>
<gene>
    <name evidence="2" type="ORF">BXY41_1162</name>
</gene>
<organism evidence="2 3">
    <name type="scientific">Lacrimispora xylanisolvens</name>
    <dbReference type="NCBI Taxonomy" id="384636"/>
    <lineage>
        <taxon>Bacteria</taxon>
        <taxon>Bacillati</taxon>
        <taxon>Bacillota</taxon>
        <taxon>Clostridia</taxon>
        <taxon>Lachnospirales</taxon>
        <taxon>Lachnospiraceae</taxon>
        <taxon>Lacrimispora</taxon>
    </lineage>
</organism>
<evidence type="ECO:0000313" key="2">
    <source>
        <dbReference type="EMBL" id="PPK77464.1"/>
    </source>
</evidence>
<dbReference type="EMBL" id="PTJA01000016">
    <property type="protein sequence ID" value="PPK77464.1"/>
    <property type="molecule type" value="Genomic_DNA"/>
</dbReference>
<evidence type="ECO:0000259" key="1">
    <source>
        <dbReference type="Pfam" id="PF03819"/>
    </source>
</evidence>
<protein>
    <submittedName>
        <fullName evidence="2">MazG-like nucleotide pyrophosphohydrolase family protein</fullName>
    </submittedName>
</protein>
<dbReference type="GO" id="GO:0016787">
    <property type="term" value="F:hydrolase activity"/>
    <property type="evidence" value="ECO:0007669"/>
    <property type="project" value="UniProtKB-KW"/>
</dbReference>
<comment type="caution">
    <text evidence="2">The sequence shown here is derived from an EMBL/GenBank/DDBJ whole genome shotgun (WGS) entry which is preliminary data.</text>
</comment>
<feature type="domain" description="NTP pyrophosphohydrolase MazG-like" evidence="1">
    <location>
        <begin position="25"/>
        <end position="89"/>
    </location>
</feature>
<dbReference type="Pfam" id="PF03819">
    <property type="entry name" value="MazG"/>
    <property type="match status" value="1"/>
</dbReference>
<dbReference type="OrthoDB" id="9807397at2"/>